<keyword evidence="1" id="KW-0677">Repeat</keyword>
<sequence length="688" mass="76805">MNSKFNLHGREKLILISVVTATLGLIAMNPAVIKADTTVAKPLTTKREAINKHKSKRKIFYQNNNSLKVKDTCDNTNNFVSNNTDVSPLKRVVTTNTNSNPTLSTAEQLQPSNIQNIKDAQKSSAGTMLLKEEDPESVMTGEWDGLKVTLDTDTRICTISSGTITDPDQLIPYIPNTYGLAETLKFDGPLKIIGKANGIFSGLAYTTKIEGLENIDTSQVTSMSQMFSGCEKLKQLDLSSFDTRKVTNMYAMFQNCKCLTSLSLKNFDTAKVNEMTNMFNNCTNLSSLDLSSFNTSQVKRMFSMFGYCTSLSSLDLKNFDTAKVLEMSAMFSNCINLKTLDISNFNTLSAKKSYMLAEASNLNTLILGPNCSLKNTALDRPGFWLNIGSGTMEHPEGSKHWTSKELMSKYTGEQDHDTYVRTNSAVIEHFLDESGKSIASDNALTGNSGEQYSSNSKDINGYILKTSPTNTKGTFSDQIQEVTYVYAKKPRQTGSHYIGEGIVTVHYQDETGQQLAPDQVLNGNVGDGYLTQEVKLTGYNLTQRPNNATGFYTDRPQSVTYIYSKNVTNWTAVRRTVLHNSYLYDQNGSRKTGEYFMGKTIWTYGAKVIQSKKYYELGQNNYIKATNVSGVKRKLRRNSYVYSKASKKLQLKALKKGQKVRTYGAAVKIHRKLYYIVGKNQYVKKSNF</sequence>
<feature type="domain" description="MucBP" evidence="4">
    <location>
        <begin position="503"/>
        <end position="563"/>
    </location>
</feature>
<dbReference type="InterPro" id="IPR024968">
    <property type="entry name" value="SlpA_C_lactobacillus"/>
</dbReference>
<dbReference type="InterPro" id="IPR005046">
    <property type="entry name" value="DUF285"/>
</dbReference>
<evidence type="ECO:0000259" key="4">
    <source>
        <dbReference type="Pfam" id="PF06458"/>
    </source>
</evidence>
<organism evidence="5 6">
    <name type="scientific">Lactobacillus kullabergensis</name>
    <dbReference type="NCBI Taxonomy" id="1218493"/>
    <lineage>
        <taxon>Bacteria</taxon>
        <taxon>Bacillati</taxon>
        <taxon>Bacillota</taxon>
        <taxon>Bacilli</taxon>
        <taxon>Lactobacillales</taxon>
        <taxon>Lactobacillaceae</taxon>
        <taxon>Lactobacillus</taxon>
    </lineage>
</organism>
<feature type="domain" description="MucBP" evidence="4">
    <location>
        <begin position="429"/>
        <end position="486"/>
    </location>
</feature>
<evidence type="ECO:0008006" key="7">
    <source>
        <dbReference type="Google" id="ProtNLM"/>
    </source>
</evidence>
<dbReference type="Gene3D" id="3.80.10.10">
    <property type="entry name" value="Ribonuclease Inhibitor"/>
    <property type="match status" value="1"/>
</dbReference>
<dbReference type="RefSeq" id="WP_109586708.1">
    <property type="nucleotide sequence ID" value="NZ_CP029477.1"/>
</dbReference>
<name>A0ABM6W1X6_9LACO</name>
<protein>
    <recommendedName>
        <fullName evidence="7">BspA family leucine-rich repeat surface protein</fullName>
    </recommendedName>
</protein>
<gene>
    <name evidence="5" type="ORF">DKL58_07800</name>
</gene>
<dbReference type="Gene3D" id="3.10.20.320">
    <property type="entry name" value="Putative peptidoglycan bound protein (lpxtg motif)"/>
    <property type="match status" value="2"/>
</dbReference>
<accession>A0ABM6W1X6</accession>
<evidence type="ECO:0000313" key="6">
    <source>
        <dbReference type="Proteomes" id="UP000246036"/>
    </source>
</evidence>
<dbReference type="Pfam" id="PF03382">
    <property type="entry name" value="DUF285"/>
    <property type="match status" value="1"/>
</dbReference>
<dbReference type="NCBIfam" id="TIGR02167">
    <property type="entry name" value="Liste_lipo_26"/>
    <property type="match status" value="5"/>
</dbReference>
<evidence type="ECO:0000259" key="3">
    <source>
        <dbReference type="Pfam" id="PF03217"/>
    </source>
</evidence>
<dbReference type="InterPro" id="IPR009459">
    <property type="entry name" value="MucBP_dom"/>
</dbReference>
<dbReference type="Pfam" id="PF06458">
    <property type="entry name" value="MucBP"/>
    <property type="match status" value="2"/>
</dbReference>
<dbReference type="EMBL" id="CP029477">
    <property type="protein sequence ID" value="AWM75885.1"/>
    <property type="molecule type" value="Genomic_DNA"/>
</dbReference>
<keyword evidence="6" id="KW-1185">Reference proteome</keyword>
<dbReference type="InterPro" id="IPR032675">
    <property type="entry name" value="LRR_dom_sf"/>
</dbReference>
<dbReference type="InterPro" id="IPR011889">
    <property type="entry name" value="Liste_lipo_26"/>
</dbReference>
<dbReference type="PANTHER" id="PTHR13318">
    <property type="entry name" value="PARTNER OF PAIRED, ISOFORM B-RELATED"/>
    <property type="match status" value="1"/>
</dbReference>
<feature type="domain" description="S-layer protein C-terminal" evidence="3">
    <location>
        <begin position="625"/>
        <end position="686"/>
    </location>
</feature>
<proteinExistence type="predicted"/>
<evidence type="ECO:0000256" key="1">
    <source>
        <dbReference type="ARBA" id="ARBA00022737"/>
    </source>
</evidence>
<dbReference type="SUPFAM" id="SSF52047">
    <property type="entry name" value="RNI-like"/>
    <property type="match status" value="1"/>
</dbReference>
<evidence type="ECO:0000256" key="2">
    <source>
        <dbReference type="SAM" id="MobiDB-lite"/>
    </source>
</evidence>
<dbReference type="Pfam" id="PF03217">
    <property type="entry name" value="SlpA"/>
    <property type="match status" value="1"/>
</dbReference>
<dbReference type="Proteomes" id="UP000246036">
    <property type="component" value="Chromosome"/>
</dbReference>
<feature type="region of interest" description="Disordered" evidence="2">
    <location>
        <begin position="438"/>
        <end position="457"/>
    </location>
</feature>
<reference evidence="5 6" key="1">
    <citation type="submission" date="2018-05" db="EMBL/GenBank/DDBJ databases">
        <title>Reference genomes for bee gut microbiota database.</title>
        <authorList>
            <person name="Ellegaard K.M."/>
        </authorList>
    </citation>
    <scope>NUCLEOTIDE SEQUENCE [LARGE SCALE GENOMIC DNA]</scope>
    <source>
        <strain evidence="5 6">ESL0186</strain>
    </source>
</reference>
<evidence type="ECO:0000313" key="5">
    <source>
        <dbReference type="EMBL" id="AWM75885.1"/>
    </source>
</evidence>